<dbReference type="InterPro" id="IPR036179">
    <property type="entry name" value="Ig-like_dom_sf"/>
</dbReference>
<dbReference type="SMART" id="SM00408">
    <property type="entry name" value="IGc2"/>
    <property type="match status" value="7"/>
</dbReference>
<evidence type="ECO:0000256" key="1">
    <source>
        <dbReference type="ARBA" id="ARBA00023157"/>
    </source>
</evidence>
<reference evidence="4 5" key="1">
    <citation type="submission" date="2023-09" db="EMBL/GenBank/DDBJ databases">
        <authorList>
            <person name="Wang M."/>
        </authorList>
    </citation>
    <scope>NUCLEOTIDE SEQUENCE [LARGE SCALE GENOMIC DNA]</scope>
    <source>
        <strain evidence="4">GT-2023</strain>
        <tissue evidence="4">Liver</tissue>
    </source>
</reference>
<feature type="domain" description="Ig-like" evidence="3">
    <location>
        <begin position="341"/>
        <end position="424"/>
    </location>
</feature>
<accession>A0ABR3N5A6</accession>
<dbReference type="InterPro" id="IPR007110">
    <property type="entry name" value="Ig-like_dom"/>
</dbReference>
<evidence type="ECO:0000259" key="3">
    <source>
        <dbReference type="PROSITE" id="PS50835"/>
    </source>
</evidence>
<feature type="domain" description="Ig-like" evidence="3">
    <location>
        <begin position="71"/>
        <end position="154"/>
    </location>
</feature>
<dbReference type="SUPFAM" id="SSF48726">
    <property type="entry name" value="Immunoglobulin"/>
    <property type="match status" value="7"/>
</dbReference>
<evidence type="ECO:0000313" key="5">
    <source>
        <dbReference type="Proteomes" id="UP001558613"/>
    </source>
</evidence>
<feature type="domain" description="Ig-like" evidence="3">
    <location>
        <begin position="161"/>
        <end position="244"/>
    </location>
</feature>
<gene>
    <name evidence="4" type="ORF">QQF64_031002</name>
</gene>
<feature type="non-terminal residue" evidence="4">
    <location>
        <position position="694"/>
    </location>
</feature>
<name>A0ABR3N5A6_9TELE</name>
<proteinExistence type="predicted"/>
<dbReference type="InterPro" id="IPR013783">
    <property type="entry name" value="Ig-like_fold"/>
</dbReference>
<feature type="domain" description="Ig-like" evidence="3">
    <location>
        <begin position="431"/>
        <end position="514"/>
    </location>
</feature>
<evidence type="ECO:0000313" key="4">
    <source>
        <dbReference type="EMBL" id="KAL1271986.1"/>
    </source>
</evidence>
<protein>
    <recommendedName>
        <fullName evidence="3">Ig-like domain-containing protein</fullName>
    </recommendedName>
</protein>
<evidence type="ECO:0000256" key="2">
    <source>
        <dbReference type="SAM" id="MobiDB-lite"/>
    </source>
</evidence>
<dbReference type="Proteomes" id="UP001558613">
    <property type="component" value="Unassembled WGS sequence"/>
</dbReference>
<comment type="caution">
    <text evidence="4">The sequence shown here is derived from an EMBL/GenBank/DDBJ whole genome shotgun (WGS) entry which is preliminary data.</text>
</comment>
<sequence>MEARSWKPVEIKQNRGDAGKRLGVVLVSFIYSGLMQGAAAETTDGKDEKDSTSAAAGTTDDKDEEDSSKRPKPVVRVQPGENLFIGEVVTLICHIQETGDWQYSWYKDRNHNDILRRGQEYAIPSVDKSHGGVYRCKGTQSKSPEYSQESDGVTLKISERPKPVVHVQPDENVFIGEKVTLICHIQETGDWQYSWYKDRNHNDILSQDQEYAIPYVDKSHGGVYRCKGTQSKSPQYSQESDGVTLKISERPKPVVRVQPDGNVFIGEKATLICHIQETGDWQYSWYKDRNHDDILSQGQEYAIPYVDKSHGGVYRCKGTQSKSPQYSQESDGVTLKISERPKPVVRVQPDGNVFIGEKATLICHIQETGDWQYSWYKDRNHDDILSQGQEYAIPYVDKSHGGVYRCKGTQSKSPQYSQESDGVTLKISERPKPVVRVQPDGNVFIGEKATLICHIQETGDWQYSWYKDRNHNDILSQDQEYAIPYVDKSHGGVYRCKGTQSKSPQYSQESDGVTLKISERPKPVVRVQPDENVFIGEKVTLICRIQETGDWQYSWYKDRNQNDILRRGQEYAIPSVDKSHGGVYRCKGTQSKSPKYSQESDGVTLTVSDKLQPTLTVNPQSSVFTGDTVTLSCDVGQSTGWTIHWRKDSNSKYTGAATKELVFVSISNGGTYQCRAQRKKYYSNFSNTVTITVK</sequence>
<dbReference type="InterPro" id="IPR050412">
    <property type="entry name" value="Ig-like_Receptors_ImmuneReg"/>
</dbReference>
<dbReference type="SMART" id="SM00409">
    <property type="entry name" value="IG"/>
    <property type="match status" value="7"/>
</dbReference>
<keyword evidence="1" id="KW-1015">Disulfide bond</keyword>
<organism evidence="4 5">
    <name type="scientific">Cirrhinus molitorella</name>
    <name type="common">mud carp</name>
    <dbReference type="NCBI Taxonomy" id="172907"/>
    <lineage>
        <taxon>Eukaryota</taxon>
        <taxon>Metazoa</taxon>
        <taxon>Chordata</taxon>
        <taxon>Craniata</taxon>
        <taxon>Vertebrata</taxon>
        <taxon>Euteleostomi</taxon>
        <taxon>Actinopterygii</taxon>
        <taxon>Neopterygii</taxon>
        <taxon>Teleostei</taxon>
        <taxon>Ostariophysi</taxon>
        <taxon>Cypriniformes</taxon>
        <taxon>Cyprinidae</taxon>
        <taxon>Labeoninae</taxon>
        <taxon>Labeonini</taxon>
        <taxon>Cirrhinus</taxon>
    </lineage>
</organism>
<dbReference type="Pfam" id="PF13895">
    <property type="entry name" value="Ig_2"/>
    <property type="match status" value="7"/>
</dbReference>
<dbReference type="EMBL" id="JAYMGO010000007">
    <property type="protein sequence ID" value="KAL1271986.1"/>
    <property type="molecule type" value="Genomic_DNA"/>
</dbReference>
<feature type="domain" description="Ig-like" evidence="3">
    <location>
        <begin position="521"/>
        <end position="604"/>
    </location>
</feature>
<dbReference type="InterPro" id="IPR003599">
    <property type="entry name" value="Ig_sub"/>
</dbReference>
<keyword evidence="5" id="KW-1185">Reference proteome</keyword>
<dbReference type="PANTHER" id="PTHR11738:SF186">
    <property type="entry name" value="OSTEOCLAST-ASSOCIATED IMMUNOGLOBULIN-LIKE RECEPTOR"/>
    <property type="match status" value="1"/>
</dbReference>
<dbReference type="PANTHER" id="PTHR11738">
    <property type="entry name" value="MHC CLASS I NK CELL RECEPTOR"/>
    <property type="match status" value="1"/>
</dbReference>
<dbReference type="InterPro" id="IPR003598">
    <property type="entry name" value="Ig_sub2"/>
</dbReference>
<dbReference type="Gene3D" id="2.60.40.10">
    <property type="entry name" value="Immunoglobulins"/>
    <property type="match status" value="7"/>
</dbReference>
<feature type="region of interest" description="Disordered" evidence="2">
    <location>
        <begin position="39"/>
        <end position="74"/>
    </location>
</feature>
<dbReference type="PROSITE" id="PS50835">
    <property type="entry name" value="IG_LIKE"/>
    <property type="match status" value="7"/>
</dbReference>
<feature type="domain" description="Ig-like" evidence="3">
    <location>
        <begin position="613"/>
        <end position="692"/>
    </location>
</feature>
<feature type="domain" description="Ig-like" evidence="3">
    <location>
        <begin position="251"/>
        <end position="334"/>
    </location>
</feature>